<feature type="compositionally biased region" description="Basic and acidic residues" evidence="1">
    <location>
        <begin position="37"/>
        <end position="73"/>
    </location>
</feature>
<proteinExistence type="predicted"/>
<dbReference type="KEGG" id="dni:HX89_02525"/>
<reference evidence="2 3" key="1">
    <citation type="submission" date="2014-07" db="EMBL/GenBank/DDBJ databases">
        <title>Genome Sequencing of Dermacoccus nishinomiyaensis.</title>
        <authorList>
            <person name="Hong K.W."/>
            <person name="Chan K.G."/>
        </authorList>
    </citation>
    <scope>NUCLEOTIDE SEQUENCE [LARGE SCALE GENOMIC DNA]</scope>
    <source>
        <strain evidence="2 3">M25</strain>
    </source>
</reference>
<evidence type="ECO:0000256" key="1">
    <source>
        <dbReference type="SAM" id="MobiDB-lite"/>
    </source>
</evidence>
<feature type="region of interest" description="Disordered" evidence="1">
    <location>
        <begin position="97"/>
        <end position="116"/>
    </location>
</feature>
<sequence>MGAPVGETGNLAQAWVRRPLAQHVLRHQLMMRGHRVGEDHGVDERHPIDDLAEEIGRRSHRDRPGGRLGDEQARSAASNTTASECRHRAPCGREMCTRSVDGTGRPCSAAAVTEAA</sequence>
<organism evidence="2 3">
    <name type="scientific">Dermacoccus nishinomiyaensis</name>
    <dbReference type="NCBI Taxonomy" id="1274"/>
    <lineage>
        <taxon>Bacteria</taxon>
        <taxon>Bacillati</taxon>
        <taxon>Actinomycetota</taxon>
        <taxon>Actinomycetes</taxon>
        <taxon>Micrococcales</taxon>
        <taxon>Dermacoccaceae</taxon>
        <taxon>Dermacoccus</taxon>
    </lineage>
</organism>
<gene>
    <name evidence="2" type="ORF">HX89_02525</name>
</gene>
<protein>
    <submittedName>
        <fullName evidence="2">Uncharacterized protein</fullName>
    </submittedName>
</protein>
<dbReference type="HOGENOM" id="CLU_2092815_0_0_11"/>
<dbReference type="AlphaFoldDB" id="A0A075JEA9"/>
<name>A0A075JEA9_9MICO</name>
<evidence type="ECO:0000313" key="2">
    <source>
        <dbReference type="EMBL" id="AIF40025.1"/>
    </source>
</evidence>
<keyword evidence="3" id="KW-1185">Reference proteome</keyword>
<evidence type="ECO:0000313" key="3">
    <source>
        <dbReference type="Proteomes" id="UP000027986"/>
    </source>
</evidence>
<dbReference type="EMBL" id="CP008889">
    <property type="protein sequence ID" value="AIF40025.1"/>
    <property type="molecule type" value="Genomic_DNA"/>
</dbReference>
<accession>A0A075JEA9</accession>
<dbReference type="Proteomes" id="UP000027986">
    <property type="component" value="Chromosome"/>
</dbReference>
<feature type="region of interest" description="Disordered" evidence="1">
    <location>
        <begin position="37"/>
        <end position="88"/>
    </location>
</feature>